<protein>
    <recommendedName>
        <fullName evidence="7 8">Multifunctional fusion protein</fullName>
    </recommendedName>
    <domain>
        <recommendedName>
            <fullName evidence="8">Delta-1-pyrroline-5-carboxylate dehydrogenase</fullName>
            <shortName evidence="8">P5C dehydrogenase</shortName>
        </recommendedName>
        <alternativeName>
            <fullName evidence="7">L-glutamate gamma-semialdehyde dehydrogenase</fullName>
        </alternativeName>
    </domain>
    <domain>
        <recommendedName>
            <fullName evidence="7">L-glutamate gamma-semialdehyde dehydrogenase</fullName>
            <ecNumber evidence="7">1.2.1.88</ecNumber>
        </recommendedName>
    </domain>
</protein>
<evidence type="ECO:0000313" key="10">
    <source>
        <dbReference type="EMBL" id="KNE71321.1"/>
    </source>
</evidence>
<dbReference type="EMBL" id="GG745371">
    <property type="protein sequence ID" value="KNE71321.1"/>
    <property type="molecule type" value="Genomic_DNA"/>
</dbReference>
<dbReference type="GO" id="GO:0010133">
    <property type="term" value="P:L-proline catabolic process to L-glutamate"/>
    <property type="evidence" value="ECO:0007669"/>
    <property type="project" value="UniProtKB-UniRule"/>
</dbReference>
<organism evidence="10 11">
    <name type="scientific">Allomyces macrogynus (strain ATCC 38327)</name>
    <name type="common">Allomyces javanicus var. macrogynus</name>
    <dbReference type="NCBI Taxonomy" id="578462"/>
    <lineage>
        <taxon>Eukaryota</taxon>
        <taxon>Fungi</taxon>
        <taxon>Fungi incertae sedis</taxon>
        <taxon>Blastocladiomycota</taxon>
        <taxon>Blastocladiomycetes</taxon>
        <taxon>Blastocladiales</taxon>
        <taxon>Blastocladiaceae</taxon>
        <taxon>Allomyces</taxon>
    </lineage>
</organism>
<dbReference type="CDD" id="cd07123">
    <property type="entry name" value="ALDH_F4-17_P5CDH"/>
    <property type="match status" value="1"/>
</dbReference>
<evidence type="ECO:0000256" key="6">
    <source>
        <dbReference type="ARBA" id="ARBA00048142"/>
    </source>
</evidence>
<dbReference type="FunFam" id="3.40.309.10:FF:000005">
    <property type="entry name" value="1-pyrroline-5-carboxylate dehydrogenase 1"/>
    <property type="match status" value="1"/>
</dbReference>
<dbReference type="AlphaFoldDB" id="A0A0L0T9C6"/>
<name>A0A0L0T9C6_ALLM3</name>
<proteinExistence type="inferred from homology"/>
<dbReference type="UniPathway" id="UPA00261">
    <property type="reaction ID" value="UER00374"/>
</dbReference>
<dbReference type="InterPro" id="IPR005931">
    <property type="entry name" value="P5CDH/ALDH4A1"/>
</dbReference>
<evidence type="ECO:0000256" key="2">
    <source>
        <dbReference type="ARBA" id="ARBA00009986"/>
    </source>
</evidence>
<dbReference type="InterPro" id="IPR016161">
    <property type="entry name" value="Ald_DH/histidinol_DH"/>
</dbReference>
<evidence type="ECO:0000313" key="11">
    <source>
        <dbReference type="Proteomes" id="UP000054350"/>
    </source>
</evidence>
<evidence type="ECO:0000256" key="7">
    <source>
        <dbReference type="RuleBase" id="RU366016"/>
    </source>
</evidence>
<dbReference type="GO" id="GO:0003842">
    <property type="term" value="F:L-glutamate gamma-semialdehyde dehydrogenase activity"/>
    <property type="evidence" value="ECO:0007669"/>
    <property type="project" value="UniProtKB-UniRule"/>
</dbReference>
<dbReference type="FunFam" id="3.40.605.10:FF:000006">
    <property type="entry name" value="1-pyrroline-5-carboxylate dehydrogenase"/>
    <property type="match status" value="1"/>
</dbReference>
<evidence type="ECO:0000259" key="9">
    <source>
        <dbReference type="Pfam" id="PF00171"/>
    </source>
</evidence>
<keyword evidence="4 7" id="KW-0520">NAD</keyword>
<evidence type="ECO:0000256" key="8">
    <source>
        <dbReference type="RuleBase" id="RU366030"/>
    </source>
</evidence>
<dbReference type="GO" id="GO:0005759">
    <property type="term" value="C:mitochondrial matrix"/>
    <property type="evidence" value="ECO:0007669"/>
    <property type="project" value="TreeGrafter"/>
</dbReference>
<dbReference type="Gene3D" id="3.40.309.10">
    <property type="entry name" value="Aldehyde Dehydrogenase, Chain A, domain 2"/>
    <property type="match status" value="1"/>
</dbReference>
<gene>
    <name evidence="10" type="ORF">AMAG_15560</name>
</gene>
<reference evidence="10 11" key="1">
    <citation type="submission" date="2009-11" db="EMBL/GenBank/DDBJ databases">
        <title>Annotation of Allomyces macrogynus ATCC 38327.</title>
        <authorList>
            <consortium name="The Broad Institute Genome Sequencing Platform"/>
            <person name="Russ C."/>
            <person name="Cuomo C."/>
            <person name="Burger G."/>
            <person name="Gray M.W."/>
            <person name="Holland P.W.H."/>
            <person name="King N."/>
            <person name="Lang F.B.F."/>
            <person name="Roger A.J."/>
            <person name="Ruiz-Trillo I."/>
            <person name="Young S.K."/>
            <person name="Zeng Q."/>
            <person name="Gargeya S."/>
            <person name="Fitzgerald M."/>
            <person name="Haas B."/>
            <person name="Abouelleil A."/>
            <person name="Alvarado L."/>
            <person name="Arachchi H.M."/>
            <person name="Berlin A."/>
            <person name="Chapman S.B."/>
            <person name="Gearin G."/>
            <person name="Goldberg J."/>
            <person name="Griggs A."/>
            <person name="Gujja S."/>
            <person name="Hansen M."/>
            <person name="Heiman D."/>
            <person name="Howarth C."/>
            <person name="Larimer J."/>
            <person name="Lui A."/>
            <person name="MacDonald P.J.P."/>
            <person name="McCowen C."/>
            <person name="Montmayeur A."/>
            <person name="Murphy C."/>
            <person name="Neiman D."/>
            <person name="Pearson M."/>
            <person name="Priest M."/>
            <person name="Roberts A."/>
            <person name="Saif S."/>
            <person name="Shea T."/>
            <person name="Sisk P."/>
            <person name="Stolte C."/>
            <person name="Sykes S."/>
            <person name="Wortman J."/>
            <person name="Nusbaum C."/>
            <person name="Birren B."/>
        </authorList>
    </citation>
    <scope>NUCLEOTIDE SEQUENCE [LARGE SCALE GENOMIC DNA]</scope>
    <source>
        <strain evidence="10 11">ATCC 38327</strain>
    </source>
</reference>
<dbReference type="EC" id="1.2.1.88" evidence="7"/>
<keyword evidence="11" id="KW-1185">Reference proteome</keyword>
<keyword evidence="3 7" id="KW-0560">Oxidoreductase</keyword>
<dbReference type="PANTHER" id="PTHR42862">
    <property type="entry name" value="DELTA-1-PYRROLINE-5-CARBOXYLATE DEHYDROGENASE 1, ISOFORM A-RELATED"/>
    <property type="match status" value="1"/>
</dbReference>
<dbReference type="InterPro" id="IPR016163">
    <property type="entry name" value="Ald_DH_C"/>
</dbReference>
<dbReference type="OrthoDB" id="5322683at2759"/>
<keyword evidence="5 7" id="KW-0642">Proline metabolism</keyword>
<dbReference type="InterPro" id="IPR015590">
    <property type="entry name" value="Aldehyde_DH_dom"/>
</dbReference>
<dbReference type="InterPro" id="IPR050485">
    <property type="entry name" value="Proline_metab_enzyme"/>
</dbReference>
<dbReference type="NCBIfam" id="TIGR01236">
    <property type="entry name" value="D1pyr5carbox1"/>
    <property type="match status" value="1"/>
</dbReference>
<dbReference type="STRING" id="578462.A0A0L0T9C6"/>
<dbReference type="SUPFAM" id="SSF53720">
    <property type="entry name" value="ALDH-like"/>
    <property type="match status" value="1"/>
</dbReference>
<comment type="similarity">
    <text evidence="2 7">Belongs to the aldehyde dehydrogenase family.</text>
</comment>
<feature type="domain" description="Aldehyde dehydrogenase" evidence="9">
    <location>
        <begin position="113"/>
        <end position="568"/>
    </location>
</feature>
<dbReference type="VEuPathDB" id="FungiDB:AMAG_15560"/>
<dbReference type="Proteomes" id="UP000054350">
    <property type="component" value="Unassembled WGS sequence"/>
</dbReference>
<comment type="pathway">
    <text evidence="1 7">Amino-acid degradation; L-proline degradation into L-glutamate; L-glutamate from L-proline: step 2/2.</text>
</comment>
<comment type="catalytic activity">
    <reaction evidence="6 7">
        <text>L-glutamate 5-semialdehyde + NAD(+) + H2O = L-glutamate + NADH + 2 H(+)</text>
        <dbReference type="Rhea" id="RHEA:30235"/>
        <dbReference type="ChEBI" id="CHEBI:15377"/>
        <dbReference type="ChEBI" id="CHEBI:15378"/>
        <dbReference type="ChEBI" id="CHEBI:29985"/>
        <dbReference type="ChEBI" id="CHEBI:57540"/>
        <dbReference type="ChEBI" id="CHEBI:57945"/>
        <dbReference type="ChEBI" id="CHEBI:58066"/>
        <dbReference type="EC" id="1.2.1.88"/>
    </reaction>
</comment>
<dbReference type="InterPro" id="IPR016162">
    <property type="entry name" value="Ald_DH_N"/>
</dbReference>
<dbReference type="Pfam" id="PF00171">
    <property type="entry name" value="Aldedh"/>
    <property type="match status" value="1"/>
</dbReference>
<evidence type="ECO:0000256" key="4">
    <source>
        <dbReference type="ARBA" id="ARBA00023027"/>
    </source>
</evidence>
<dbReference type="InterPro" id="IPR016160">
    <property type="entry name" value="Ald_DH_CS_CYS"/>
</dbReference>
<dbReference type="PANTHER" id="PTHR42862:SF1">
    <property type="entry name" value="DELTA-1-PYRROLINE-5-CARBOXYLATE DEHYDROGENASE 2, ISOFORM A-RELATED"/>
    <property type="match status" value="1"/>
</dbReference>
<dbReference type="OMA" id="PNAVRNT"/>
<evidence type="ECO:0000256" key="5">
    <source>
        <dbReference type="ARBA" id="ARBA00023062"/>
    </source>
</evidence>
<evidence type="ECO:0000256" key="1">
    <source>
        <dbReference type="ARBA" id="ARBA00004786"/>
    </source>
</evidence>
<dbReference type="PROSITE" id="PS00070">
    <property type="entry name" value="ALDEHYDE_DEHYDR_CYS"/>
    <property type="match status" value="1"/>
</dbReference>
<reference evidence="11" key="2">
    <citation type="submission" date="2009-11" db="EMBL/GenBank/DDBJ databases">
        <title>The Genome Sequence of Allomyces macrogynus strain ATCC 38327.</title>
        <authorList>
            <consortium name="The Broad Institute Genome Sequencing Platform"/>
            <person name="Russ C."/>
            <person name="Cuomo C."/>
            <person name="Shea T."/>
            <person name="Young S.K."/>
            <person name="Zeng Q."/>
            <person name="Koehrsen M."/>
            <person name="Haas B."/>
            <person name="Borodovsky M."/>
            <person name="Guigo R."/>
            <person name="Alvarado L."/>
            <person name="Berlin A."/>
            <person name="Borenstein D."/>
            <person name="Chen Z."/>
            <person name="Engels R."/>
            <person name="Freedman E."/>
            <person name="Gellesch M."/>
            <person name="Goldberg J."/>
            <person name="Griggs A."/>
            <person name="Gujja S."/>
            <person name="Heiman D."/>
            <person name="Hepburn T."/>
            <person name="Howarth C."/>
            <person name="Jen D."/>
            <person name="Larson L."/>
            <person name="Lewis B."/>
            <person name="Mehta T."/>
            <person name="Park D."/>
            <person name="Pearson M."/>
            <person name="Roberts A."/>
            <person name="Saif S."/>
            <person name="Shenoy N."/>
            <person name="Sisk P."/>
            <person name="Stolte C."/>
            <person name="Sykes S."/>
            <person name="Walk T."/>
            <person name="White J."/>
            <person name="Yandava C."/>
            <person name="Burger G."/>
            <person name="Gray M.W."/>
            <person name="Holland P.W.H."/>
            <person name="King N."/>
            <person name="Lang F.B.F."/>
            <person name="Roger A.J."/>
            <person name="Ruiz-Trillo I."/>
            <person name="Lander E."/>
            <person name="Nusbaum C."/>
        </authorList>
    </citation>
    <scope>NUCLEOTIDE SEQUENCE [LARGE SCALE GENOMIC DNA]</scope>
    <source>
        <strain evidence="11">ATCC 38327</strain>
    </source>
</reference>
<evidence type="ECO:0000256" key="3">
    <source>
        <dbReference type="ARBA" id="ARBA00023002"/>
    </source>
</evidence>
<sequence>MLRGTTVGARSTLRLAARAATAAYKTRPAPLPLRSLSVSFLSYRTHHLYSTMANPQLGLFTIPAVENEPMKSYAPGSPERAALQAALAEMQAQAPFHVPIVINGEQIKTGKVAQQLNPSDKSVLCTYEEADVALLNKAIDGALKARAAWEAMPFADRAAIFLKAADLLSQKYRYKVMAATMLGQGKNAWQAEIDAAAELADFWRFNAQYAQDVYKQQPIKNAPGNWNRVEYRSLEGFILAVSPFNFTAIGGNLGSAPAIMGNVVVWKPAPAAILSNYLVLEILHEAGLPKGVLQFIPGDAPTLVGAAIDSPDFAGLHFTGSTAVFKKLWKDIAMNVDKYKNYPRVVGETGGKNMHMVHKSADPRQVVLQTIRSAFEYQGQKCSACSRAYIPDNLWPEIKAGLIAEAKRIKVGPVTDFTNFVTPVINQFAFDKIKGFIEYAKAAKDAEIISGGTYDDSKGYFIQPTIIVTTNPAFKTLTDEIFGPVLTIYVYPADQFDETCALADKTSPYALTCALFATDRQALVHGANLLRHAAGNFYLNDKSTGAVVGQQPFGGSRASGTNDKAGAAMNLLRWVSARAIKENFLPLPDFLYPSNHQ</sequence>
<accession>A0A0L0T9C6</accession>
<dbReference type="eggNOG" id="KOG2455">
    <property type="taxonomic scope" value="Eukaryota"/>
</dbReference>
<dbReference type="Gene3D" id="3.40.605.10">
    <property type="entry name" value="Aldehyde Dehydrogenase, Chain A, domain 1"/>
    <property type="match status" value="1"/>
</dbReference>